<feature type="compositionally biased region" description="Basic and acidic residues" evidence="1">
    <location>
        <begin position="53"/>
        <end position="64"/>
    </location>
</feature>
<evidence type="ECO:0000313" key="3">
    <source>
        <dbReference type="Proteomes" id="UP000823775"/>
    </source>
</evidence>
<proteinExistence type="predicted"/>
<comment type="caution">
    <text evidence="2">The sequence shown here is derived from an EMBL/GenBank/DDBJ whole genome shotgun (WGS) entry which is preliminary data.</text>
</comment>
<dbReference type="Proteomes" id="UP000823775">
    <property type="component" value="Unassembled WGS sequence"/>
</dbReference>
<keyword evidence="3" id="KW-1185">Reference proteome</keyword>
<reference evidence="2 3" key="1">
    <citation type="journal article" date="2021" name="BMC Genomics">
        <title>Datura genome reveals duplications of psychoactive alkaloid biosynthetic genes and high mutation rate following tissue culture.</title>
        <authorList>
            <person name="Rajewski A."/>
            <person name="Carter-House D."/>
            <person name="Stajich J."/>
            <person name="Litt A."/>
        </authorList>
    </citation>
    <scope>NUCLEOTIDE SEQUENCE [LARGE SCALE GENOMIC DNA]</scope>
    <source>
        <strain evidence="2">AR-01</strain>
    </source>
</reference>
<feature type="region of interest" description="Disordered" evidence="1">
    <location>
        <begin position="21"/>
        <end position="74"/>
    </location>
</feature>
<accession>A0ABS8SCC5</accession>
<organism evidence="2 3">
    <name type="scientific">Datura stramonium</name>
    <name type="common">Jimsonweed</name>
    <name type="synonym">Common thornapple</name>
    <dbReference type="NCBI Taxonomy" id="4076"/>
    <lineage>
        <taxon>Eukaryota</taxon>
        <taxon>Viridiplantae</taxon>
        <taxon>Streptophyta</taxon>
        <taxon>Embryophyta</taxon>
        <taxon>Tracheophyta</taxon>
        <taxon>Spermatophyta</taxon>
        <taxon>Magnoliopsida</taxon>
        <taxon>eudicotyledons</taxon>
        <taxon>Gunneridae</taxon>
        <taxon>Pentapetalae</taxon>
        <taxon>asterids</taxon>
        <taxon>lamiids</taxon>
        <taxon>Solanales</taxon>
        <taxon>Solanaceae</taxon>
        <taxon>Solanoideae</taxon>
        <taxon>Datureae</taxon>
        <taxon>Datura</taxon>
    </lineage>
</organism>
<sequence length="74" mass="7700">MGSSEGGDVFSLELERGGAAIRGAPMKCGNGHQEKEEGEDEGGGANGCSPALAERRRRGDDEARKKIRGVQLAS</sequence>
<name>A0ABS8SCC5_DATST</name>
<dbReference type="EMBL" id="JACEIK010000407">
    <property type="protein sequence ID" value="MCD7456533.1"/>
    <property type="molecule type" value="Genomic_DNA"/>
</dbReference>
<evidence type="ECO:0000313" key="2">
    <source>
        <dbReference type="EMBL" id="MCD7456533.1"/>
    </source>
</evidence>
<evidence type="ECO:0000256" key="1">
    <source>
        <dbReference type="SAM" id="MobiDB-lite"/>
    </source>
</evidence>
<protein>
    <submittedName>
        <fullName evidence="2">Uncharacterized protein</fullName>
    </submittedName>
</protein>
<gene>
    <name evidence="2" type="ORF">HAX54_032046</name>
</gene>